<evidence type="ECO:0000256" key="3">
    <source>
        <dbReference type="ARBA" id="ARBA00023242"/>
    </source>
</evidence>
<keyword evidence="4" id="KW-0811">Translocation</keyword>
<proteinExistence type="inferred from homology"/>
<evidence type="ECO:0000256" key="2">
    <source>
        <dbReference type="ARBA" id="ARBA00010186"/>
    </source>
</evidence>
<evidence type="ECO:0000313" key="6">
    <source>
        <dbReference type="Proteomes" id="UP000708148"/>
    </source>
</evidence>
<comment type="subcellular location">
    <subcellularLocation>
        <location evidence="1">Nucleus envelope</location>
    </subcellularLocation>
    <subcellularLocation>
        <location evidence="4">Nucleus</location>
        <location evidence="4">Nuclear pore complex</location>
    </subcellularLocation>
</comment>
<keyword evidence="4" id="KW-0472">Membrane</keyword>
<sequence>MDWASLNDQANQLLERGHPSQPQMTRNLPQVAQFSHQLKDRVSVRDVKQEELAATRFFAREGIEAERPPDGLSMQPMDGEAGRSPIPAAELEKYFDGRHYEGLKQRNVVEAIAAADKCIEHTWRNYMGNVWRRMSSNLGESWKFDGAGPVTTTRSQAPGLMSGLPSPLLALPPPTPATGLVEPGKPNVAPKDQAYVSVIGQLATPSGRDLNAGSLFLEAVGKLKETPSSVLVTWKLLNKMLGQLSTTAPGPRMHWNSVRGLLRGARAFMEEHFRSKLVKMIQGSRLVAERGGDLDQLKEVRAYIAVYLRELRPLDFQEVRGTRTDWAQVYYCLMAGYVGEAVRAAENVYWLAGRQGSKDLKDYIEEWADGDIASADRLLTEYPHFFANVEEYLWFFASTVRQRRESSVGRSSPPLGSHPVMAFTLSDWQQRVRSQPPDYYTNNGAEPFTYIRVLLTSLQFKTALHFLTNSPVMQSHIPDAVHMAVALQHHNVLQTGGEGDSGMNSFGFDVGELVRGYGRQFVHTDSSLAMLYYLEAADVKGGSLELRAAALRDLLSESRDYGTILGGGGTVGGGSAMRECVPEEAQRLQLIRAAAAQAQDASQLEEAVELCMAGDQPVKALKILNLQIAQALQRFYNELRMNGERVQELWHEVERLASRCADAQEKVGEERTYDDRRQLAACEQLMLVKAVVENQIQN</sequence>
<keyword evidence="4" id="KW-0906">Nuclear pore complex</keyword>
<accession>A0A8S1ILT6</accession>
<dbReference type="InterPro" id="IPR007231">
    <property type="entry name" value="Nucleoporin_int_Nup93/Nic96"/>
</dbReference>
<keyword evidence="4" id="KW-0653">Protein transport</keyword>
<reference evidence="5" key="1">
    <citation type="submission" date="2020-12" db="EMBL/GenBank/DDBJ databases">
        <authorList>
            <person name="Iha C."/>
        </authorList>
    </citation>
    <scope>NUCLEOTIDE SEQUENCE</scope>
</reference>
<keyword evidence="4" id="KW-0509">mRNA transport</keyword>
<dbReference type="PANTHER" id="PTHR11225">
    <property type="entry name" value="NUCLEAR PORE COMPLEX PROTEIN NUP93 NUCLEOPORIN NUP93 DEAD EYE PROTEIN"/>
    <property type="match status" value="1"/>
</dbReference>
<feature type="non-terminal residue" evidence="5">
    <location>
        <position position="1"/>
    </location>
</feature>
<protein>
    <recommendedName>
        <fullName evidence="4">Nuclear pore protein</fullName>
    </recommendedName>
</protein>
<evidence type="ECO:0000256" key="1">
    <source>
        <dbReference type="ARBA" id="ARBA00004259"/>
    </source>
</evidence>
<dbReference type="OrthoDB" id="543004at2759"/>
<dbReference type="GO" id="GO:0016973">
    <property type="term" value="P:poly(A)+ mRNA export from nucleus"/>
    <property type="evidence" value="ECO:0007669"/>
    <property type="project" value="TreeGrafter"/>
</dbReference>
<organism evidence="5 6">
    <name type="scientific">Ostreobium quekettii</name>
    <dbReference type="NCBI Taxonomy" id="121088"/>
    <lineage>
        <taxon>Eukaryota</taxon>
        <taxon>Viridiplantae</taxon>
        <taxon>Chlorophyta</taxon>
        <taxon>core chlorophytes</taxon>
        <taxon>Ulvophyceae</taxon>
        <taxon>TCBD clade</taxon>
        <taxon>Bryopsidales</taxon>
        <taxon>Ostreobineae</taxon>
        <taxon>Ostreobiaceae</taxon>
        <taxon>Ostreobium</taxon>
    </lineage>
</organism>
<comment type="caution">
    <text evidence="5">The sequence shown here is derived from an EMBL/GenBank/DDBJ whole genome shotgun (WGS) entry which is preliminary data.</text>
</comment>
<dbReference type="GO" id="GO:0005643">
    <property type="term" value="C:nuclear pore"/>
    <property type="evidence" value="ECO:0007669"/>
    <property type="project" value="UniProtKB-SubCell"/>
</dbReference>
<evidence type="ECO:0000256" key="4">
    <source>
        <dbReference type="RuleBase" id="RU364035"/>
    </source>
</evidence>
<dbReference type="EMBL" id="CAJHUC010000006">
    <property type="protein sequence ID" value="CAD7694642.1"/>
    <property type="molecule type" value="Genomic_DNA"/>
</dbReference>
<dbReference type="PANTHER" id="PTHR11225:SF4">
    <property type="entry name" value="NUCLEAR PORE COMPLEX PROTEIN NUP93"/>
    <property type="match status" value="1"/>
</dbReference>
<keyword evidence="4" id="KW-0813">Transport</keyword>
<keyword evidence="3 4" id="KW-0539">Nucleus</keyword>
<evidence type="ECO:0000313" key="5">
    <source>
        <dbReference type="EMBL" id="CAD7694642.1"/>
    </source>
</evidence>
<comment type="similarity">
    <text evidence="2 4">Belongs to the nucleoporin interacting component (NIC) family.</text>
</comment>
<gene>
    <name evidence="5" type="ORF">OSTQU699_LOCUS5</name>
</gene>
<dbReference type="Proteomes" id="UP000708148">
    <property type="component" value="Unassembled WGS sequence"/>
</dbReference>
<dbReference type="Pfam" id="PF04097">
    <property type="entry name" value="Nic96"/>
    <property type="match status" value="2"/>
</dbReference>
<keyword evidence="6" id="KW-1185">Reference proteome</keyword>
<dbReference type="AlphaFoldDB" id="A0A8S1ILT6"/>
<dbReference type="GO" id="GO:0017056">
    <property type="term" value="F:structural constituent of nuclear pore"/>
    <property type="evidence" value="ECO:0007669"/>
    <property type="project" value="InterPro"/>
</dbReference>
<dbReference type="GO" id="GO:0006606">
    <property type="term" value="P:protein import into nucleus"/>
    <property type="evidence" value="ECO:0007669"/>
    <property type="project" value="TreeGrafter"/>
</dbReference>
<name>A0A8S1ILT6_9CHLO</name>